<proteinExistence type="predicted"/>
<reference evidence="1 2" key="1">
    <citation type="submission" date="2014-03" db="EMBL/GenBank/DDBJ databases">
        <title>Draft genome of the hookworm Oesophagostomum dentatum.</title>
        <authorList>
            <person name="Mitreva M."/>
        </authorList>
    </citation>
    <scope>NUCLEOTIDE SEQUENCE [LARGE SCALE GENOMIC DNA]</scope>
    <source>
        <strain evidence="1 2">OD-Hann</strain>
    </source>
</reference>
<organism evidence="1 2">
    <name type="scientific">Oesophagostomum dentatum</name>
    <name type="common">Nodular worm</name>
    <dbReference type="NCBI Taxonomy" id="61180"/>
    <lineage>
        <taxon>Eukaryota</taxon>
        <taxon>Metazoa</taxon>
        <taxon>Ecdysozoa</taxon>
        <taxon>Nematoda</taxon>
        <taxon>Chromadorea</taxon>
        <taxon>Rhabditida</taxon>
        <taxon>Rhabditina</taxon>
        <taxon>Rhabditomorpha</taxon>
        <taxon>Strongyloidea</taxon>
        <taxon>Strongylidae</taxon>
        <taxon>Oesophagostomum</taxon>
    </lineage>
</organism>
<sequence>MNGCSTFTALWDLLDKRTGGDEFKQRVEGLLFDSSPAFTTPAQSAHALSFASLPPARCHAVFRESYRALLYAYFSIHK</sequence>
<dbReference type="InterPro" id="IPR008547">
    <property type="entry name" value="DUF829_TMEM53"/>
</dbReference>
<name>A0A0B1SRY9_OESDE</name>
<dbReference type="Pfam" id="PF05705">
    <property type="entry name" value="DUF829"/>
    <property type="match status" value="1"/>
</dbReference>
<keyword evidence="2" id="KW-1185">Reference proteome</keyword>
<protein>
    <submittedName>
        <fullName evidence="1">Uncharacterized protein</fullName>
    </submittedName>
</protein>
<accession>A0A0B1SRY9</accession>
<dbReference type="OrthoDB" id="77878at2759"/>
<evidence type="ECO:0000313" key="2">
    <source>
        <dbReference type="Proteomes" id="UP000053660"/>
    </source>
</evidence>
<dbReference type="EMBL" id="KN560898">
    <property type="protein sequence ID" value="KHJ86297.1"/>
    <property type="molecule type" value="Genomic_DNA"/>
</dbReference>
<evidence type="ECO:0000313" key="1">
    <source>
        <dbReference type="EMBL" id="KHJ86297.1"/>
    </source>
</evidence>
<dbReference type="AlphaFoldDB" id="A0A0B1SRY9"/>
<dbReference type="Proteomes" id="UP000053660">
    <property type="component" value="Unassembled WGS sequence"/>
</dbReference>
<gene>
    <name evidence="1" type="ORF">OESDEN_13957</name>
</gene>